<reference evidence="2 3" key="1">
    <citation type="submission" date="2018-04" db="EMBL/GenBank/DDBJ databases">
        <title>Chryseobacterium oncorhynchi 701B-08T from rainbow trout, and Chryseobacterium viscerum 687B-08T from diseased fish.</title>
        <authorList>
            <person name="Jeong J.-J."/>
            <person name="Lee Y.J."/>
            <person name="Pathiraja D."/>
            <person name="Park B."/>
            <person name="Choi I.-G."/>
            <person name="Kim K.D."/>
        </authorList>
    </citation>
    <scope>NUCLEOTIDE SEQUENCE [LARGE SCALE GENOMIC DNA]</scope>
    <source>
        <strain evidence="2 3">687B-08</strain>
    </source>
</reference>
<organism evidence="2 3">
    <name type="scientific">Chryseobacterium viscerum</name>
    <dbReference type="NCBI Taxonomy" id="1037377"/>
    <lineage>
        <taxon>Bacteria</taxon>
        <taxon>Pseudomonadati</taxon>
        <taxon>Bacteroidota</taxon>
        <taxon>Flavobacteriia</taxon>
        <taxon>Flavobacteriales</taxon>
        <taxon>Weeksellaceae</taxon>
        <taxon>Chryseobacterium group</taxon>
        <taxon>Chryseobacterium</taxon>
    </lineage>
</organism>
<sequence length="309" mass="34092">MTEFCHRKTKEAEPEKPKQSRDYFKTNTMKKALIVGINDYAPIGYGGPDLNGCVNDARDMANTLVICGFSPAKIKILTNQNATRANILNYLKSIISTSVKGDSLVFYYSGHGTRVANIGSDLELDGLDEAICPHDYANNGVIRDDDFKTVLSKLKPGVNMEVIFDCCYSGTGTRKMDLGLEADLLNETARYIPPMLEDEFYLTYASEMESSKSSKKSTVLTKALIPVAGMNHTLWAAAKDNQVSMEGNISGQIRGYFTYHFCKILRATNGNIVRKILDKQVAIALAAMGADQINQTESITAEFSQKIFT</sequence>
<dbReference type="GO" id="GO:0005737">
    <property type="term" value="C:cytoplasm"/>
    <property type="evidence" value="ECO:0007669"/>
    <property type="project" value="TreeGrafter"/>
</dbReference>
<dbReference type="InterPro" id="IPR050452">
    <property type="entry name" value="Metacaspase"/>
</dbReference>
<evidence type="ECO:0000313" key="3">
    <source>
        <dbReference type="Proteomes" id="UP000236413"/>
    </source>
</evidence>
<accession>A0A316WWF6</accession>
<dbReference type="Proteomes" id="UP000236413">
    <property type="component" value="Unassembled WGS sequence"/>
</dbReference>
<dbReference type="PANTHER" id="PTHR48104:SF30">
    <property type="entry name" value="METACASPASE-1"/>
    <property type="match status" value="1"/>
</dbReference>
<gene>
    <name evidence="2" type="ORF">C1634_002365</name>
</gene>
<protein>
    <submittedName>
        <fullName evidence="2">Peptidase C14</fullName>
    </submittedName>
</protein>
<dbReference type="EMBL" id="PPEG02000001">
    <property type="protein sequence ID" value="PWN65607.1"/>
    <property type="molecule type" value="Genomic_DNA"/>
</dbReference>
<dbReference type="InterPro" id="IPR029030">
    <property type="entry name" value="Caspase-like_dom_sf"/>
</dbReference>
<dbReference type="SUPFAM" id="SSF52129">
    <property type="entry name" value="Caspase-like"/>
    <property type="match status" value="1"/>
</dbReference>
<evidence type="ECO:0000313" key="2">
    <source>
        <dbReference type="EMBL" id="PWN65607.1"/>
    </source>
</evidence>
<dbReference type="Gene3D" id="3.40.50.1460">
    <property type="match status" value="1"/>
</dbReference>
<feature type="domain" description="Peptidase C14 caspase" evidence="1">
    <location>
        <begin position="30"/>
        <end position="298"/>
    </location>
</feature>
<comment type="caution">
    <text evidence="2">The sequence shown here is derived from an EMBL/GenBank/DDBJ whole genome shotgun (WGS) entry which is preliminary data.</text>
</comment>
<name>A0A316WWF6_9FLAO</name>
<dbReference type="Pfam" id="PF00656">
    <property type="entry name" value="Peptidase_C14"/>
    <property type="match status" value="1"/>
</dbReference>
<dbReference type="GO" id="GO:0006508">
    <property type="term" value="P:proteolysis"/>
    <property type="evidence" value="ECO:0007669"/>
    <property type="project" value="InterPro"/>
</dbReference>
<dbReference type="AlphaFoldDB" id="A0A316WWF6"/>
<proteinExistence type="predicted"/>
<dbReference type="GO" id="GO:0004197">
    <property type="term" value="F:cysteine-type endopeptidase activity"/>
    <property type="evidence" value="ECO:0007669"/>
    <property type="project" value="InterPro"/>
</dbReference>
<dbReference type="PANTHER" id="PTHR48104">
    <property type="entry name" value="METACASPASE-4"/>
    <property type="match status" value="1"/>
</dbReference>
<evidence type="ECO:0000259" key="1">
    <source>
        <dbReference type="Pfam" id="PF00656"/>
    </source>
</evidence>
<dbReference type="InterPro" id="IPR011600">
    <property type="entry name" value="Pept_C14_caspase"/>
</dbReference>